<dbReference type="Proteomes" id="UP000753961">
    <property type="component" value="Unassembled WGS sequence"/>
</dbReference>
<evidence type="ECO:0000256" key="1">
    <source>
        <dbReference type="SAM" id="SignalP"/>
    </source>
</evidence>
<dbReference type="PROSITE" id="PS51257">
    <property type="entry name" value="PROKAR_LIPOPROTEIN"/>
    <property type="match status" value="1"/>
</dbReference>
<keyword evidence="3" id="KW-1185">Reference proteome</keyword>
<dbReference type="InterPro" id="IPR025316">
    <property type="entry name" value="DUF4221"/>
</dbReference>
<evidence type="ECO:0000313" key="2">
    <source>
        <dbReference type="EMBL" id="MBY5960191.1"/>
    </source>
</evidence>
<dbReference type="AlphaFoldDB" id="A0A953LD48"/>
<accession>A0A953LD48</accession>
<dbReference type="RefSeq" id="WP_222581740.1">
    <property type="nucleotide sequence ID" value="NZ_JAHVHU010000025.1"/>
</dbReference>
<dbReference type="EMBL" id="JAHVHU010000025">
    <property type="protein sequence ID" value="MBY5960191.1"/>
    <property type="molecule type" value="Genomic_DNA"/>
</dbReference>
<feature type="signal peptide" evidence="1">
    <location>
        <begin position="1"/>
        <end position="20"/>
    </location>
</feature>
<sequence length="371" mass="43414">MSINLMKPLFYLFPSILILLACTNPPDNEVRTVMPEETDEISITIDTIRVNTPGTTREFPYYFPSLDFSGNTFAGLDERTGKINVFKLPELELIDTIQLYQEGPNTIQKNMVGAIYYHNQDSIFILQHIPKRLLLIDHDAVIQWQVDVTEAFKRDSLPDGLMPVGWFDRIGTYYENDKLYFAIRQEQAEQDFLTPMIGYYDFRSDHIKTLDIHYPAFYTKNENVGTYGFPGIQFYENNFLITYPYSTETFVYDQNINLLKTIQSPSRFEVGKAAEPAQGRRAHAMSNPYYYNVQPLKNGSYYVQLGREPLPEDPKSEIFNFTIIYNHDFTKYHVIDKNEAPISFGGEYFYYPIPQEETEYQSMERYKVEME</sequence>
<protein>
    <submittedName>
        <fullName evidence="2">DUF4221 family protein</fullName>
    </submittedName>
</protein>
<feature type="chain" id="PRO_5037591627" evidence="1">
    <location>
        <begin position="21"/>
        <end position="371"/>
    </location>
</feature>
<comment type="caution">
    <text evidence="2">The sequence shown here is derived from an EMBL/GenBank/DDBJ whole genome shotgun (WGS) entry which is preliminary data.</text>
</comment>
<dbReference type="Pfam" id="PF13970">
    <property type="entry name" value="DUF4221"/>
    <property type="match status" value="1"/>
</dbReference>
<evidence type="ECO:0000313" key="3">
    <source>
        <dbReference type="Proteomes" id="UP000753961"/>
    </source>
</evidence>
<name>A0A953LD48_9BACT</name>
<reference evidence="2" key="1">
    <citation type="submission" date="2021-06" db="EMBL/GenBank/DDBJ databases">
        <title>44 bacteria genomes isolated from Dapeng, Shenzhen.</title>
        <authorList>
            <person name="Zheng W."/>
            <person name="Yu S."/>
            <person name="Huang Y."/>
        </authorList>
    </citation>
    <scope>NUCLEOTIDE SEQUENCE</scope>
    <source>
        <strain evidence="2">DP5N28-2</strain>
    </source>
</reference>
<gene>
    <name evidence="2" type="ORF">KUV50_18705</name>
</gene>
<organism evidence="2 3">
    <name type="scientific">Membranihabitans marinus</name>
    <dbReference type="NCBI Taxonomy" id="1227546"/>
    <lineage>
        <taxon>Bacteria</taxon>
        <taxon>Pseudomonadati</taxon>
        <taxon>Bacteroidota</taxon>
        <taxon>Saprospiria</taxon>
        <taxon>Saprospirales</taxon>
        <taxon>Saprospiraceae</taxon>
        <taxon>Membranihabitans</taxon>
    </lineage>
</organism>
<proteinExistence type="predicted"/>
<keyword evidence="1" id="KW-0732">Signal</keyword>